<dbReference type="CDD" id="cd19531">
    <property type="entry name" value="LCL_NRPS-like"/>
    <property type="match status" value="2"/>
</dbReference>
<dbReference type="SUPFAM" id="SSF56801">
    <property type="entry name" value="Acetyl-CoA synthetase-like"/>
    <property type="match status" value="3"/>
</dbReference>
<dbReference type="SUPFAM" id="SSF53474">
    <property type="entry name" value="alpha/beta-Hydrolases"/>
    <property type="match status" value="1"/>
</dbReference>
<dbReference type="InterPro" id="IPR001031">
    <property type="entry name" value="Thioesterase"/>
</dbReference>
<dbReference type="SUPFAM" id="SSF47336">
    <property type="entry name" value="ACP-like"/>
    <property type="match status" value="3"/>
</dbReference>
<dbReference type="CDD" id="cd05930">
    <property type="entry name" value="A_NRPS"/>
    <property type="match status" value="3"/>
</dbReference>
<comment type="caution">
    <text evidence="6">The sequence shown here is derived from an EMBL/GenBank/DDBJ whole genome shotgun (WGS) entry which is preliminary data.</text>
</comment>
<evidence type="ECO:0000313" key="6">
    <source>
        <dbReference type="EMBL" id="GEO20190.1"/>
    </source>
</evidence>
<feature type="domain" description="Carrier" evidence="5">
    <location>
        <begin position="543"/>
        <end position="618"/>
    </location>
</feature>
<dbReference type="FunFam" id="1.10.1200.10:FF:000016">
    <property type="entry name" value="Non-ribosomal peptide synthase"/>
    <property type="match status" value="2"/>
</dbReference>
<dbReference type="PANTHER" id="PTHR45527:SF1">
    <property type="entry name" value="FATTY ACID SYNTHASE"/>
    <property type="match status" value="1"/>
</dbReference>
<reference evidence="6 7" key="1">
    <citation type="submission" date="2019-07" db="EMBL/GenBank/DDBJ databases">
        <title>Whole genome shotgun sequence of Cyclobacterium qasimii NBRC 106168.</title>
        <authorList>
            <person name="Hosoyama A."/>
            <person name="Uohara A."/>
            <person name="Ohji S."/>
            <person name="Ichikawa N."/>
        </authorList>
    </citation>
    <scope>NUCLEOTIDE SEQUENCE [LARGE SCALE GENOMIC DNA]</scope>
    <source>
        <strain evidence="6 7">NBRC 106168</strain>
    </source>
</reference>
<dbReference type="Gene3D" id="2.30.38.10">
    <property type="entry name" value="Luciferase, Domain 3"/>
    <property type="match status" value="3"/>
</dbReference>
<dbReference type="SUPFAM" id="SSF52777">
    <property type="entry name" value="CoA-dependent acyltransferases"/>
    <property type="match status" value="4"/>
</dbReference>
<dbReference type="GO" id="GO:0005737">
    <property type="term" value="C:cytoplasm"/>
    <property type="evidence" value="ECO:0007669"/>
    <property type="project" value="TreeGrafter"/>
</dbReference>
<dbReference type="InterPro" id="IPR009081">
    <property type="entry name" value="PP-bd_ACP"/>
</dbReference>
<dbReference type="Pfam" id="PF00975">
    <property type="entry name" value="Thioesterase"/>
    <property type="match status" value="1"/>
</dbReference>
<protein>
    <recommendedName>
        <fullName evidence="5">Carrier domain-containing protein</fullName>
    </recommendedName>
</protein>
<dbReference type="InterPro" id="IPR025110">
    <property type="entry name" value="AMP-bd_C"/>
</dbReference>
<feature type="domain" description="Carrier" evidence="5">
    <location>
        <begin position="2650"/>
        <end position="2725"/>
    </location>
</feature>
<dbReference type="InterPro" id="IPR010071">
    <property type="entry name" value="AA_adenyl_dom"/>
</dbReference>
<dbReference type="FunFam" id="3.40.50.980:FF:000001">
    <property type="entry name" value="Non-ribosomal peptide synthetase"/>
    <property type="match status" value="3"/>
</dbReference>
<comment type="cofactor">
    <cofactor evidence="1">
        <name>pantetheine 4'-phosphate</name>
        <dbReference type="ChEBI" id="CHEBI:47942"/>
    </cofactor>
</comment>
<dbReference type="SMART" id="SM00823">
    <property type="entry name" value="PKS_PP"/>
    <property type="match status" value="3"/>
</dbReference>
<dbReference type="RefSeq" id="WP_020891285.1">
    <property type="nucleotide sequence ID" value="NZ_BJYV01000002.1"/>
</dbReference>
<organism evidence="6 7">
    <name type="scientific">Cyclobacterium qasimii</name>
    <dbReference type="NCBI Taxonomy" id="1350429"/>
    <lineage>
        <taxon>Bacteria</taxon>
        <taxon>Pseudomonadati</taxon>
        <taxon>Bacteroidota</taxon>
        <taxon>Cytophagia</taxon>
        <taxon>Cytophagales</taxon>
        <taxon>Cyclobacteriaceae</taxon>
        <taxon>Cyclobacterium</taxon>
    </lineage>
</organism>
<gene>
    <name evidence="6" type="ORF">CQA01_07240</name>
</gene>
<keyword evidence="3" id="KW-0597">Phosphoprotein</keyword>
<dbReference type="GO" id="GO:0044550">
    <property type="term" value="P:secondary metabolite biosynthetic process"/>
    <property type="evidence" value="ECO:0007669"/>
    <property type="project" value="TreeGrafter"/>
</dbReference>
<evidence type="ECO:0000313" key="7">
    <source>
        <dbReference type="Proteomes" id="UP000321301"/>
    </source>
</evidence>
<dbReference type="InterPro" id="IPR036736">
    <property type="entry name" value="ACP-like_sf"/>
</dbReference>
<dbReference type="Pfam" id="PF13193">
    <property type="entry name" value="AMP-binding_C"/>
    <property type="match status" value="1"/>
</dbReference>
<evidence type="ECO:0000259" key="5">
    <source>
        <dbReference type="PROSITE" id="PS50075"/>
    </source>
</evidence>
<sequence length="3005" mass="338539">MGKTYHTKPKITKNKNDSNTTTSKNIPAPFVSSVSYPRNKTVVAQLEEVVAKYPEKIAFVFEEDSLTFGELNEKSNQIAAYLVNKGISPESLVPFCMEKSIDMLVTIFGILKAGGAYVPIDPNYPLERIQYILEDTGASLLLVNNSLDKKLNLSDTIDLVDYASFPMESIENFISKVKPTPENLAYVIYTSGSTGRPKGVMVPHRGLMDHCFGLIESANLKDCESYAVTAPIVFDAGHSLIHTAVIQAATIHLLSDRIILDSEKITAYLEHQKIDCLKIVPSLWLSHTESGLTPVPQRKLIFGGENFPKSIIPILRKSGFKGDVFNHYGPTEASIGKCIYQIDLNRTYSRVPIGKPFSNTFILLLNSKHEKVGKGEVGEIYIGGDGIARGYLNLPLVTAKNFIPDFISGKNGGFLYRTGDLGKTSEDGNLLYQGRVDDQVKINGYRIEPGEIEACIYQFESIKQIAVVPKCYNQKFFLIAYFVFEKGRTEEGIKDKLKTKLPAHMIPQYWIQMEEMPLTSNGKIDKKALPEPEWTASQTSKNPPQTETEKILFGIWQKLLSWNNIGINDNFFDLGGDSLLAIRSIAAIKNSLGKRLMMKDFFDFPTISALSEVIDKKKNDLDVIAPSKEVGFIPLSFNQEALWIIHNAAGSLQYHLPMVFNISGDLDIQSLKASLKEIVKRHLPLRTIIHPSNKGLEQKFLTPESWTIQEFITQQTTEETINDWPFKSMIERPFDLTKDFMIRAALFHIEPKEHLFCILVHHIAWDGWSTVLFKNELALLYDQFKQGVAIPDKSSILEYSDFSIYQRSLLRGDLLKQSLSQWRKNLEGVIPSQLRTDFPRTLEVNTAGSSHSFTISRDTTAKLKSLAKKHNATLFMVLLAGFYALLKRHSSQEDICIGIPTTGREHEGLDALIGYFVNTLPVRTMVNGTSSFEDLLKQVKSNTLEAFDHGDVPFSEIVKLSEDFRFSGRNPIFQVLFVMQNNLPTELILNGLKTTPLKIFNDVSSFELTLEIKEADDQLHAVMNYQSALFSASTIARMSDHLVELLKSAVLTPQETIDNINLLNAKERDFILNPDTDFALSDDLEKATVLNLIDEQVKLFPQKTAIRFNENEVSYAELDKQSNKVANYLINQGVKIGALVPICLDNSPQMILGILGILKAGAAYIPIDPTFPKDRIKFILEDANATWVITDQDKELLFRENFINLSILTLDTELSVLSEENADKPNKVNSSENTAYLIYTSGTTGKPKGVMISHKSLFLSTHSRNTYYPDKTAVLLIQSFSFDSSIAVIFGALTTGSELVLGRAQQLKNPKELKKLLTFSESILCVPSFYRFLLSENLISGSQIKRVILGGERLEPSLVASHFEKNEGAKLYNEYGPTEGTVWTTVCELTSPNDPISIGKPIPHAKVYVIDPSGNICPIGIQGELCIGGQSLAKGYLNLSDLTAASFVSDPYSKIPGSRMYKTGDKARLLHNGNLEFLGRLDNQVKLRGYRIELEEIEALVEQLDFVNRAIVSINGESSDNQRLVGNLTTGSNFNHLSEEQKTRELNAHLAVYLPVYMIPNHWVFLKEMPLTAIGKIDRKKLSKLVPQPSYKTPTPQSESPTEKKLINIWKALLKIDQVEVHDNFFKIGGHSLLAIRLINAIREHFKYEIKFNQIFHQPTIHELALLINEQTSTPPLSNPITNASRAKVFPLSFGQESLWLTDRLEGSQHYHIPLVLKLKGNLYIPSLEATLKAILTRHEVLRSTYRYDGEHVYQEVQEFADWHLEVNDLLMEKQSLPDIIQEQTDLPFDLTKEAMFRALLIRQSDAVNVLIMTFHHIAFDGWSVGLLMNELKSFYLQHKNQNKIEGAPLPIQFGDYAIWQREQFQGNAFETKIDFWKTKLRGVQPTNISKSNNDSDAIAGQTKTFIIPLNVAKKLTEMANSTGTTLYMVLMATFKTLLYQLSEKTDLCIGTVVADRQNQHTDRLLGYFINTLPIRSRLNPETSFLDFLSEVKFNCLEAFEYQDVPFEKIVAAAKPERKLGNNPIFQVMFLIQNTLDDNEWQIDDLRVEKIDNNPQIAKFDLTYTVKQTENELKGLFEYKTSLFGEDEMAKIIKDYLHLLETICQQPSVPISQFSKVKQQIEPYQPLVKPNKFKEEFKSVQLLIEAAALQFSGKAAIISKDESCTYKTLNETSNQLADLLVQNGIGRNDIVGIVMDRSINMILSIMAVLKAGAAYLPIDTDFPEERINYMLKDAAKVHITHRKYNGKFKSQSKEILWEEFINVQESFSKENPSPNNEAHDPGYIIYTSGSTGKPKGVILTHGNLYNFLKTVSDQPGIVSENKFLAVSSASFDIALLELILPFVHGAQIVILDQYERKDPRVILKYLTQKKADIMFATPTHWKMLLESGWDATVENLQIISGGEALSKELAKQLLPLCHSLWNIYGPTETTVFSTIKKVEADQSQITIGREVLNTKIYLLDENKKPVPKGTEGEIYISGKGVAKGYLNQPELTSQKFTRDPFKTETSEIMYKTGDRAKLLANGEIQILGRIDNQIKLRGHRIELEEIEQALNMLYAVKQSIVLFRNTSSDDKGLVAYLLLKNDFKEEDITSIGVTSAQVRSWKKELSKTLPGYMLPYDFVIVDHFPHTASGKIDRLKLPDPIALDQNAIVPPQTDEEKKIAEIWKEALRLKEIDITDNFFEIGGHSLIAVKVMTLIEKEMGKLLPLSILFKYPTIEQLAAFLKTKVVLNKEWKSLVPIQPKGKKAPIYLVHGAGLNVLPFQALAKHFEHDQPIYGIQSKGMNAESIKYESIEEIAASYIAEIVQNNPSGKIILGGYSLGGIIAFEMAKQLKGTDIAVDLLLLLDSFATFSKGKHSPQNRLFAKLHREFNKKSFDLKLLTQHPGILRDIKSRSISKKIDALLLKLRLKIKEPESPIIERINNIKAMHVAACKNYSPGLYEGEIVMLRAKIRTKYFHDPQNLGWKGLSKSMRIIEVEGIHSDLFSEPYDGELASRIKEVIDGTGVSDQ</sequence>
<dbReference type="GO" id="GO:0072330">
    <property type="term" value="P:monocarboxylic acid biosynthetic process"/>
    <property type="evidence" value="ECO:0007669"/>
    <property type="project" value="UniProtKB-ARBA"/>
</dbReference>
<dbReference type="FunFam" id="1.10.1200.10:FF:000005">
    <property type="entry name" value="Nonribosomal peptide synthetase 1"/>
    <property type="match status" value="1"/>
</dbReference>
<dbReference type="InterPro" id="IPR020845">
    <property type="entry name" value="AMP-binding_CS"/>
</dbReference>
<dbReference type="NCBIfam" id="NF003417">
    <property type="entry name" value="PRK04813.1"/>
    <property type="match status" value="3"/>
</dbReference>
<dbReference type="Gene3D" id="3.40.50.1820">
    <property type="entry name" value="alpha/beta hydrolase"/>
    <property type="match status" value="1"/>
</dbReference>
<evidence type="ECO:0000256" key="2">
    <source>
        <dbReference type="ARBA" id="ARBA00022450"/>
    </source>
</evidence>
<dbReference type="InterPro" id="IPR023213">
    <property type="entry name" value="CAT-like_dom_sf"/>
</dbReference>
<accession>A0A512C7P8</accession>
<dbReference type="PROSITE" id="PS00012">
    <property type="entry name" value="PHOSPHOPANTETHEINE"/>
    <property type="match status" value="2"/>
</dbReference>
<evidence type="ECO:0000256" key="3">
    <source>
        <dbReference type="ARBA" id="ARBA00022553"/>
    </source>
</evidence>
<dbReference type="InterPro" id="IPR029058">
    <property type="entry name" value="AB_hydrolase_fold"/>
</dbReference>
<dbReference type="Gene3D" id="3.40.50.980">
    <property type="match status" value="6"/>
</dbReference>
<dbReference type="InterPro" id="IPR001242">
    <property type="entry name" value="Condensation_dom"/>
</dbReference>
<dbReference type="NCBIfam" id="TIGR01733">
    <property type="entry name" value="AA-adenyl-dom"/>
    <property type="match status" value="3"/>
</dbReference>
<dbReference type="Gene3D" id="3.30.559.30">
    <property type="entry name" value="Nonribosomal peptide synthetase, condensation domain"/>
    <property type="match status" value="2"/>
</dbReference>
<dbReference type="Pfam" id="PF00550">
    <property type="entry name" value="PP-binding"/>
    <property type="match status" value="3"/>
</dbReference>
<feature type="compositionally biased region" description="Basic residues" evidence="4">
    <location>
        <begin position="1"/>
        <end position="13"/>
    </location>
</feature>
<keyword evidence="2" id="KW-0596">Phosphopantetheine</keyword>
<dbReference type="Gene3D" id="1.10.1200.10">
    <property type="entry name" value="ACP-like"/>
    <property type="match status" value="3"/>
</dbReference>
<dbReference type="Gene3D" id="3.30.559.10">
    <property type="entry name" value="Chloramphenicol acetyltransferase-like domain"/>
    <property type="match status" value="2"/>
</dbReference>
<proteinExistence type="predicted"/>
<dbReference type="PROSITE" id="PS00455">
    <property type="entry name" value="AMP_BINDING"/>
    <property type="match status" value="3"/>
</dbReference>
<dbReference type="Pfam" id="PF00668">
    <property type="entry name" value="Condensation"/>
    <property type="match status" value="2"/>
</dbReference>
<dbReference type="PANTHER" id="PTHR45527">
    <property type="entry name" value="NONRIBOSOMAL PEPTIDE SYNTHETASE"/>
    <property type="match status" value="1"/>
</dbReference>
<dbReference type="Proteomes" id="UP000321301">
    <property type="component" value="Unassembled WGS sequence"/>
</dbReference>
<dbReference type="InterPro" id="IPR006162">
    <property type="entry name" value="Ppantetheine_attach_site"/>
</dbReference>
<dbReference type="GO" id="GO:0003824">
    <property type="term" value="F:catalytic activity"/>
    <property type="evidence" value="ECO:0007669"/>
    <property type="project" value="InterPro"/>
</dbReference>
<evidence type="ECO:0000256" key="4">
    <source>
        <dbReference type="SAM" id="MobiDB-lite"/>
    </source>
</evidence>
<keyword evidence="7" id="KW-1185">Reference proteome</keyword>
<dbReference type="Gene3D" id="3.30.300.30">
    <property type="match status" value="3"/>
</dbReference>
<dbReference type="InterPro" id="IPR000873">
    <property type="entry name" value="AMP-dep_synth/lig_dom"/>
</dbReference>
<dbReference type="FunFam" id="3.30.300.30:FF:000015">
    <property type="entry name" value="Nonribosomal peptide synthase SidD"/>
    <property type="match status" value="2"/>
</dbReference>
<feature type="domain" description="Carrier" evidence="5">
    <location>
        <begin position="1597"/>
        <end position="1672"/>
    </location>
</feature>
<dbReference type="InterPro" id="IPR020806">
    <property type="entry name" value="PKS_PP-bd"/>
</dbReference>
<evidence type="ECO:0000256" key="1">
    <source>
        <dbReference type="ARBA" id="ARBA00001957"/>
    </source>
</evidence>
<dbReference type="GO" id="GO:0043041">
    <property type="term" value="P:amino acid activation for nonribosomal peptide biosynthetic process"/>
    <property type="evidence" value="ECO:0007669"/>
    <property type="project" value="TreeGrafter"/>
</dbReference>
<feature type="region of interest" description="Disordered" evidence="4">
    <location>
        <begin position="1"/>
        <end position="24"/>
    </location>
</feature>
<dbReference type="GO" id="GO:0031177">
    <property type="term" value="F:phosphopantetheine binding"/>
    <property type="evidence" value="ECO:0007669"/>
    <property type="project" value="InterPro"/>
</dbReference>
<dbReference type="EMBL" id="BJYV01000002">
    <property type="protein sequence ID" value="GEO20190.1"/>
    <property type="molecule type" value="Genomic_DNA"/>
</dbReference>
<name>A0A512C7P8_9BACT</name>
<dbReference type="Pfam" id="PF00501">
    <property type="entry name" value="AMP-binding"/>
    <property type="match status" value="3"/>
</dbReference>
<dbReference type="InterPro" id="IPR045851">
    <property type="entry name" value="AMP-bd_C_sf"/>
</dbReference>
<dbReference type="PROSITE" id="PS50075">
    <property type="entry name" value="CARRIER"/>
    <property type="match status" value="3"/>
</dbReference>